<proteinExistence type="predicted"/>
<protein>
    <submittedName>
        <fullName evidence="1">Uncharacterized protein</fullName>
    </submittedName>
</protein>
<gene>
    <name evidence="1" type="ORF">SteCoe_7336</name>
</gene>
<keyword evidence="2" id="KW-1185">Reference proteome</keyword>
<name>A0A1R2CMS0_9CILI</name>
<organism evidence="1 2">
    <name type="scientific">Stentor coeruleus</name>
    <dbReference type="NCBI Taxonomy" id="5963"/>
    <lineage>
        <taxon>Eukaryota</taxon>
        <taxon>Sar</taxon>
        <taxon>Alveolata</taxon>
        <taxon>Ciliophora</taxon>
        <taxon>Postciliodesmatophora</taxon>
        <taxon>Heterotrichea</taxon>
        <taxon>Heterotrichida</taxon>
        <taxon>Stentoridae</taxon>
        <taxon>Stentor</taxon>
    </lineage>
</organism>
<evidence type="ECO:0000313" key="2">
    <source>
        <dbReference type="Proteomes" id="UP000187209"/>
    </source>
</evidence>
<reference evidence="1 2" key="1">
    <citation type="submission" date="2016-11" db="EMBL/GenBank/DDBJ databases">
        <title>The macronuclear genome of Stentor coeruleus: a giant cell with tiny introns.</title>
        <authorList>
            <person name="Slabodnick M."/>
            <person name="Ruby J.G."/>
            <person name="Reiff S.B."/>
            <person name="Swart E.C."/>
            <person name="Gosai S."/>
            <person name="Prabakaran S."/>
            <person name="Witkowska E."/>
            <person name="Larue G.E."/>
            <person name="Fisher S."/>
            <person name="Freeman R.M."/>
            <person name="Gunawardena J."/>
            <person name="Chu W."/>
            <person name="Stover N.A."/>
            <person name="Gregory B.D."/>
            <person name="Nowacki M."/>
            <person name="Derisi J."/>
            <person name="Roy S.W."/>
            <person name="Marshall W.F."/>
            <person name="Sood P."/>
        </authorList>
    </citation>
    <scope>NUCLEOTIDE SEQUENCE [LARGE SCALE GENOMIC DNA]</scope>
    <source>
        <strain evidence="1">WM001</strain>
    </source>
</reference>
<evidence type="ECO:0000313" key="1">
    <source>
        <dbReference type="EMBL" id="OMJ90312.1"/>
    </source>
</evidence>
<dbReference type="EMBL" id="MPUH01000105">
    <property type="protein sequence ID" value="OMJ90312.1"/>
    <property type="molecule type" value="Genomic_DNA"/>
</dbReference>
<sequence length="617" mass="70987">MKNSSCNDDSGEIIENIGSLRDFLNSAENSPSRFLRYSKICSRTRPNSRNNSPLSYHIISRKTIDTKISPVKNIASMAVAVKNLENSPPAVVRVKIDKNAITDTKSSELARQQISTPDYSRIKSRVGSIRGRSDKVYNKIGVSLQDKVRNEILLKKDQIILRTMNKALRSDEKQISAYNHESDAGFIRLSEKIRNPKIPSEDPSKRIKARTSSNVAQKSSDASMRNIMISQSKWLKSHGNNDNSSIPIAKQIISMLDSHNSTGIPADKFVSFLIEIGLPVPIKCVINTLQSLLHTKDIKTKYIYEEHILLLCRSDKKNTHILTIINQETAKINNKPLDQITSAEQSEVISKWWEKLDESGKKIVPFSIICDFLVLICMFTDILEAKKFLVNICKDREFIDKCQFKMIFTRALIKHTLMNINKKFTQEDWDNPALSFAYKLCQLKRQLILAGIKYPIPNISKEEGELALKAMESMEKFTFGCRKKVDYEDFKVAWLKNTGLNLDTVSPDRTTPFDTIESQTELAIYYPKDEKDCKIERFDKEDNYREDKDESIALRDNIRGNTIGFLLFGDIERRARAKEYTTNRSFRPINKDELRWARQTVLLDHFRKIINKVNIFY</sequence>
<accession>A0A1R2CMS0</accession>
<comment type="caution">
    <text evidence="1">The sequence shown here is derived from an EMBL/GenBank/DDBJ whole genome shotgun (WGS) entry which is preliminary data.</text>
</comment>
<dbReference type="Proteomes" id="UP000187209">
    <property type="component" value="Unassembled WGS sequence"/>
</dbReference>
<dbReference type="AlphaFoldDB" id="A0A1R2CMS0"/>